<dbReference type="PANTHER" id="PTHR33885:SF3">
    <property type="entry name" value="PHAGE SHOCK PROTEIN C"/>
    <property type="match status" value="1"/>
</dbReference>
<gene>
    <name evidence="8" type="ORF">EDM52_21000</name>
</gene>
<reference evidence="8 9" key="1">
    <citation type="submission" date="2018-10" db="EMBL/GenBank/DDBJ databases">
        <title>Phylogenomics of Brevibacillus.</title>
        <authorList>
            <person name="Dunlap C."/>
        </authorList>
    </citation>
    <scope>NUCLEOTIDE SEQUENCE [LARGE SCALE GENOMIC DNA]</scope>
    <source>
        <strain evidence="8 9">JCM 12215</strain>
    </source>
</reference>
<evidence type="ECO:0000256" key="3">
    <source>
        <dbReference type="ARBA" id="ARBA00022692"/>
    </source>
</evidence>
<evidence type="ECO:0000259" key="7">
    <source>
        <dbReference type="Pfam" id="PF04024"/>
    </source>
</evidence>
<dbReference type="GO" id="GO:0005886">
    <property type="term" value="C:plasma membrane"/>
    <property type="evidence" value="ECO:0007669"/>
    <property type="project" value="UniProtKB-SubCell"/>
</dbReference>
<keyword evidence="4 6" id="KW-1133">Transmembrane helix</keyword>
<evidence type="ECO:0000256" key="6">
    <source>
        <dbReference type="SAM" id="Phobius"/>
    </source>
</evidence>
<dbReference type="PANTHER" id="PTHR33885">
    <property type="entry name" value="PHAGE SHOCK PROTEIN C"/>
    <property type="match status" value="1"/>
</dbReference>
<keyword evidence="2" id="KW-1003">Cell membrane</keyword>
<feature type="transmembrane region" description="Helical" evidence="6">
    <location>
        <begin position="35"/>
        <end position="58"/>
    </location>
</feature>
<organism evidence="8 9">
    <name type="scientific">Brevibacillus invocatus</name>
    <dbReference type="NCBI Taxonomy" id="173959"/>
    <lineage>
        <taxon>Bacteria</taxon>
        <taxon>Bacillati</taxon>
        <taxon>Bacillota</taxon>
        <taxon>Bacilli</taxon>
        <taxon>Bacillales</taxon>
        <taxon>Paenibacillaceae</taxon>
        <taxon>Brevibacillus</taxon>
    </lineage>
</organism>
<proteinExistence type="predicted"/>
<dbReference type="OrthoDB" id="9815286at2"/>
<evidence type="ECO:0000256" key="4">
    <source>
        <dbReference type="ARBA" id="ARBA00022989"/>
    </source>
</evidence>
<keyword evidence="9" id="KW-1185">Reference proteome</keyword>
<accession>A0A3M8C098</accession>
<protein>
    <submittedName>
        <fullName evidence="8">PspC domain-containing protein</fullName>
    </submittedName>
</protein>
<dbReference type="InterPro" id="IPR052027">
    <property type="entry name" value="PspC"/>
</dbReference>
<dbReference type="Pfam" id="PF04024">
    <property type="entry name" value="PspC"/>
    <property type="match status" value="1"/>
</dbReference>
<dbReference type="InterPro" id="IPR007168">
    <property type="entry name" value="Phageshock_PspC_N"/>
</dbReference>
<evidence type="ECO:0000256" key="1">
    <source>
        <dbReference type="ARBA" id="ARBA00004162"/>
    </source>
</evidence>
<evidence type="ECO:0000313" key="9">
    <source>
        <dbReference type="Proteomes" id="UP000282028"/>
    </source>
</evidence>
<feature type="domain" description="Phage shock protein PspC N-terminal" evidence="7">
    <location>
        <begin position="4"/>
        <end position="61"/>
    </location>
</feature>
<dbReference type="RefSeq" id="WP_122910905.1">
    <property type="nucleotide sequence ID" value="NZ_CBCSBE010000019.1"/>
</dbReference>
<evidence type="ECO:0000256" key="5">
    <source>
        <dbReference type="ARBA" id="ARBA00023136"/>
    </source>
</evidence>
<name>A0A3M8C098_9BACL</name>
<comment type="caution">
    <text evidence="8">The sequence shown here is derived from an EMBL/GenBank/DDBJ whole genome shotgun (WGS) entry which is preliminary data.</text>
</comment>
<evidence type="ECO:0000256" key="2">
    <source>
        <dbReference type="ARBA" id="ARBA00022475"/>
    </source>
</evidence>
<keyword evidence="5 6" id="KW-0472">Membrane</keyword>
<dbReference type="Proteomes" id="UP000282028">
    <property type="component" value="Unassembled WGS sequence"/>
</dbReference>
<evidence type="ECO:0000313" key="8">
    <source>
        <dbReference type="EMBL" id="RNB68325.1"/>
    </source>
</evidence>
<dbReference type="EMBL" id="RHHR01000045">
    <property type="protein sequence ID" value="RNB68325.1"/>
    <property type="molecule type" value="Genomic_DNA"/>
</dbReference>
<sequence length="119" mass="14045">MRERRLYRSRQDRRLFGICGGIAEFLRIDSTLVRVGVVILTICTGVPILIYLLLAMIMPKEPSWTQAYTREKYDLENEFAYDGYRGEPDLDSQIDRLEKRALVMEVQRLREELLKYKGI</sequence>
<dbReference type="AlphaFoldDB" id="A0A3M8C098"/>
<keyword evidence="3 6" id="KW-0812">Transmembrane</keyword>
<comment type="subcellular location">
    <subcellularLocation>
        <location evidence="1">Cell membrane</location>
        <topology evidence="1">Single-pass membrane protein</topology>
    </subcellularLocation>
</comment>